<keyword evidence="1" id="KW-1133">Transmembrane helix</keyword>
<dbReference type="EMBL" id="AP012325">
    <property type="protein sequence ID" value="BAR01681.1"/>
    <property type="molecule type" value="Genomic_DNA"/>
</dbReference>
<keyword evidence="1" id="KW-0812">Transmembrane</keyword>
<dbReference type="Proteomes" id="UP000035061">
    <property type="component" value="Chromosome"/>
</dbReference>
<keyword evidence="1" id="KW-0472">Membrane</keyword>
<reference evidence="2 3" key="1">
    <citation type="submission" date="2012-02" db="EMBL/GenBank/DDBJ databases">
        <title>Complete genome sequence of Bifidobacterium catenulatum JCM 1194.</title>
        <authorList>
            <person name="Toh H."/>
            <person name="Oshima K."/>
            <person name="Morita H."/>
            <person name="Hattori M."/>
        </authorList>
    </citation>
    <scope>NUCLEOTIDE SEQUENCE [LARGE SCALE GENOMIC DNA]</scope>
    <source>
        <strain evidence="2 3">JCM 1194</strain>
    </source>
</reference>
<evidence type="ECO:0000313" key="3">
    <source>
        <dbReference type="Proteomes" id="UP000035061"/>
    </source>
</evidence>
<gene>
    <name evidence="2" type="ORF">BBCT_0713</name>
</gene>
<accession>A0ABN5V2E4</accession>
<sequence>MTTFATAGASEYALARAHANLEHGLGAQGRVDDPHGLDHHAFDVEELVEYAVHQALFGCVFSWSLNILPKKRSSLTPTTVQQRTTTHENNTSALKRLSVFLLLLGDPLVLLTVLRLGRIWRLGEGSTAGRHLY</sequence>
<evidence type="ECO:0000256" key="1">
    <source>
        <dbReference type="SAM" id="Phobius"/>
    </source>
</evidence>
<name>A0ABN5V2E4_9BIFI</name>
<protein>
    <submittedName>
        <fullName evidence="2">Uncharacterized protein</fullName>
    </submittedName>
</protein>
<evidence type="ECO:0000313" key="2">
    <source>
        <dbReference type="EMBL" id="BAR01681.1"/>
    </source>
</evidence>
<feature type="transmembrane region" description="Helical" evidence="1">
    <location>
        <begin position="97"/>
        <end position="116"/>
    </location>
</feature>
<proteinExistence type="predicted"/>
<keyword evidence="3" id="KW-1185">Reference proteome</keyword>
<organism evidence="2 3">
    <name type="scientific">Bifidobacterium catenulatum DSM 16992 = JCM 1194 = LMG 11043</name>
    <dbReference type="NCBI Taxonomy" id="566552"/>
    <lineage>
        <taxon>Bacteria</taxon>
        <taxon>Bacillati</taxon>
        <taxon>Actinomycetota</taxon>
        <taxon>Actinomycetes</taxon>
        <taxon>Bifidobacteriales</taxon>
        <taxon>Bifidobacteriaceae</taxon>
        <taxon>Bifidobacterium</taxon>
    </lineage>
</organism>